<dbReference type="GO" id="GO:0005047">
    <property type="term" value="F:signal recognition particle binding"/>
    <property type="evidence" value="ECO:0007669"/>
    <property type="project" value="TreeGrafter"/>
</dbReference>
<comment type="subcellular location">
    <subcellularLocation>
        <location evidence="1">Cell membrane</location>
        <topology evidence="1">Peripheral membrane protein</topology>
        <orientation evidence="1">Cytoplasmic side</orientation>
    </subcellularLocation>
</comment>
<dbReference type="Pfam" id="PF00448">
    <property type="entry name" value="SRP54"/>
    <property type="match status" value="1"/>
</dbReference>
<evidence type="ECO:0000259" key="6">
    <source>
        <dbReference type="SMART" id="SM00962"/>
    </source>
</evidence>
<protein>
    <submittedName>
        <fullName evidence="7">Flagellar biosynthesis protein FlhF</fullName>
    </submittedName>
</protein>
<reference evidence="7" key="1">
    <citation type="submission" date="2020-01" db="EMBL/GenBank/DDBJ databases">
        <authorList>
            <person name="Meier V. D."/>
            <person name="Meier V D."/>
        </authorList>
    </citation>
    <scope>NUCLEOTIDE SEQUENCE</scope>
    <source>
        <strain evidence="7">HLG_WM_MAG_04</strain>
    </source>
</reference>
<evidence type="ECO:0000256" key="2">
    <source>
        <dbReference type="ARBA" id="ARBA00008531"/>
    </source>
</evidence>
<dbReference type="Gene3D" id="1.20.120.1380">
    <property type="entry name" value="Flagellar FlhF biosynthesis protein, N domain"/>
    <property type="match status" value="1"/>
</dbReference>
<dbReference type="PANTHER" id="PTHR43134">
    <property type="entry name" value="SIGNAL RECOGNITION PARTICLE RECEPTOR SUBUNIT ALPHA"/>
    <property type="match status" value="1"/>
</dbReference>
<evidence type="ECO:0000256" key="3">
    <source>
        <dbReference type="ARBA" id="ARBA00022741"/>
    </source>
</evidence>
<evidence type="ECO:0000256" key="1">
    <source>
        <dbReference type="ARBA" id="ARBA00004413"/>
    </source>
</evidence>
<evidence type="ECO:0000256" key="5">
    <source>
        <dbReference type="ARBA" id="ARBA00023136"/>
    </source>
</evidence>
<dbReference type="GO" id="GO:0003924">
    <property type="term" value="F:GTPase activity"/>
    <property type="evidence" value="ECO:0007669"/>
    <property type="project" value="TreeGrafter"/>
</dbReference>
<dbReference type="PANTHER" id="PTHR43134:SF3">
    <property type="entry name" value="FLAGELLAR BIOSYNTHESIS PROTEIN FLHF"/>
    <property type="match status" value="1"/>
</dbReference>
<comment type="similarity">
    <text evidence="2">Belongs to the GTP-binding SRP family.</text>
</comment>
<dbReference type="AlphaFoldDB" id="A0A6S6SG16"/>
<accession>A0A6S6SG16</accession>
<keyword evidence="7" id="KW-0969">Cilium</keyword>
<dbReference type="InterPro" id="IPR000897">
    <property type="entry name" value="SRP54_GTPase_dom"/>
</dbReference>
<keyword evidence="3" id="KW-0547">Nucleotide-binding</keyword>
<dbReference type="InterPro" id="IPR027417">
    <property type="entry name" value="P-loop_NTPase"/>
</dbReference>
<proteinExistence type="inferred from homology"/>
<evidence type="ECO:0000313" key="7">
    <source>
        <dbReference type="EMBL" id="CAA6808997.1"/>
    </source>
</evidence>
<dbReference type="GO" id="GO:0006614">
    <property type="term" value="P:SRP-dependent cotranslational protein targeting to membrane"/>
    <property type="evidence" value="ECO:0007669"/>
    <property type="project" value="InterPro"/>
</dbReference>
<feature type="domain" description="SRP54-type proteins GTP-binding" evidence="6">
    <location>
        <begin position="99"/>
        <end position="286"/>
    </location>
</feature>
<dbReference type="GO" id="GO:0005886">
    <property type="term" value="C:plasma membrane"/>
    <property type="evidence" value="ECO:0007669"/>
    <property type="project" value="UniProtKB-SubCell"/>
</dbReference>
<gene>
    <name evidence="7" type="ORF">HELGO_WM15982</name>
</gene>
<name>A0A6S6SG16_9BACT</name>
<dbReference type="Gene3D" id="3.40.50.300">
    <property type="entry name" value="P-loop containing nucleotide triphosphate hydrolases"/>
    <property type="match status" value="1"/>
</dbReference>
<keyword evidence="7" id="KW-0966">Cell projection</keyword>
<keyword evidence="7" id="KW-0282">Flagellum</keyword>
<dbReference type="SMART" id="SM00962">
    <property type="entry name" value="SRP54"/>
    <property type="match status" value="1"/>
</dbReference>
<sequence length="289" mass="32457">MLENEDEKLLTVNDVRALRKEITLMHGALAKDVLEHTPLIKKVVDRFSDYGLDRIWTEKLLAPLAGTTLEEDEEILIAYVLEELDSLLKVEEEAKNLTKTVRVIVGATGIGKTSLIGKIAARYRYFLSKSHKVGFVNFDQHKVGSEEQLENYAEAMAITLVPIEAFFEEEYDLLLVDTAGGLGNNLKNLHDLIDLIDRNSDYAIEISLVLSATSKIKDLAYVNNAFAGLNITNFILTKLDETSDVSELVNFLIQEKKSVSYISTGQQIPEDLVVATKEYILNEFMKKNV</sequence>
<dbReference type="EMBL" id="CACVAX010000021">
    <property type="protein sequence ID" value="CAA6808997.1"/>
    <property type="molecule type" value="Genomic_DNA"/>
</dbReference>
<organism evidence="7">
    <name type="scientific">uncultured Sulfurovum sp</name>
    <dbReference type="NCBI Taxonomy" id="269237"/>
    <lineage>
        <taxon>Bacteria</taxon>
        <taxon>Pseudomonadati</taxon>
        <taxon>Campylobacterota</taxon>
        <taxon>Epsilonproteobacteria</taxon>
        <taxon>Campylobacterales</taxon>
        <taxon>Sulfurovaceae</taxon>
        <taxon>Sulfurovum</taxon>
        <taxon>environmental samples</taxon>
    </lineage>
</organism>
<evidence type="ECO:0000256" key="4">
    <source>
        <dbReference type="ARBA" id="ARBA00023134"/>
    </source>
</evidence>
<keyword evidence="5" id="KW-0472">Membrane</keyword>
<dbReference type="SUPFAM" id="SSF52540">
    <property type="entry name" value="P-loop containing nucleoside triphosphate hydrolases"/>
    <property type="match status" value="1"/>
</dbReference>
<keyword evidence="4" id="KW-0342">GTP-binding</keyword>
<dbReference type="GO" id="GO:0005525">
    <property type="term" value="F:GTP binding"/>
    <property type="evidence" value="ECO:0007669"/>
    <property type="project" value="UniProtKB-KW"/>
</dbReference>